<evidence type="ECO:0000313" key="4">
    <source>
        <dbReference type="Proteomes" id="UP000283269"/>
    </source>
</evidence>
<sequence length="438" mass="49015">MWFCLAIVSDEEQDEDLESEEEMYETSASAGFSNSIKPLTLTNISQKENLQLYKPLKPLKCTGAAAAQSAKLLHVSPNIFKSVPMPPPATGERASDHISSLPPSSEPPEPPPSSQGCALPLSDCKPFEESQSSQPVMSTLGLVKKPCLRHGVDLGKKPRAGDFKPIAHAIIIRACGEFEARVSTLDFLPSTVDEFQWAIISWKNACTVASEEFTFVNKVSSLIRSQDSQIRSQLLSVTQGLVASMFGFKRDTKVHVISKNCNLFTKLKTEGSFYYKVYKDRNNLSGLCEARIIPAVIQACWFENKTALGVVFRGYFNPIPLEMVASVLTVIDFCLEEWSTGEYRKVAMLSSLIEDRHVMYHKIVKNWRDVNLGYVDGVCCKFWKRGFHHSGVAETVVPTIELSQQVMKKMQDEYKNRTGETDSEEEEVEDAEDEEDIE</sequence>
<dbReference type="Pfam" id="PF20149">
    <property type="entry name" value="DUF6532"/>
    <property type="match status" value="1"/>
</dbReference>
<accession>A0A409XGJ1</accession>
<evidence type="ECO:0000259" key="2">
    <source>
        <dbReference type="Pfam" id="PF20149"/>
    </source>
</evidence>
<evidence type="ECO:0000313" key="3">
    <source>
        <dbReference type="EMBL" id="PPQ89877.1"/>
    </source>
</evidence>
<comment type="caution">
    <text evidence="3">The sequence shown here is derived from an EMBL/GenBank/DDBJ whole genome shotgun (WGS) entry which is preliminary data.</text>
</comment>
<organism evidence="3 4">
    <name type="scientific">Psilocybe cyanescens</name>
    <dbReference type="NCBI Taxonomy" id="93625"/>
    <lineage>
        <taxon>Eukaryota</taxon>
        <taxon>Fungi</taxon>
        <taxon>Dikarya</taxon>
        <taxon>Basidiomycota</taxon>
        <taxon>Agaricomycotina</taxon>
        <taxon>Agaricomycetes</taxon>
        <taxon>Agaricomycetidae</taxon>
        <taxon>Agaricales</taxon>
        <taxon>Agaricineae</taxon>
        <taxon>Strophariaceae</taxon>
        <taxon>Psilocybe</taxon>
    </lineage>
</organism>
<dbReference type="AlphaFoldDB" id="A0A409XGJ1"/>
<name>A0A409XGJ1_PSICY</name>
<dbReference type="InParanoid" id="A0A409XGJ1"/>
<proteinExistence type="predicted"/>
<dbReference type="InterPro" id="IPR045341">
    <property type="entry name" value="DUF6532"/>
</dbReference>
<feature type="region of interest" description="Disordered" evidence="1">
    <location>
        <begin position="83"/>
        <end position="120"/>
    </location>
</feature>
<protein>
    <recommendedName>
        <fullName evidence="2">DUF6532 domain-containing protein</fullName>
    </recommendedName>
</protein>
<gene>
    <name evidence="3" type="ORF">CVT25_004799</name>
</gene>
<reference evidence="3 4" key="1">
    <citation type="journal article" date="2018" name="Evol. Lett.">
        <title>Horizontal gene cluster transfer increased hallucinogenic mushroom diversity.</title>
        <authorList>
            <person name="Reynolds H.T."/>
            <person name="Vijayakumar V."/>
            <person name="Gluck-Thaler E."/>
            <person name="Korotkin H.B."/>
            <person name="Matheny P.B."/>
            <person name="Slot J.C."/>
        </authorList>
    </citation>
    <scope>NUCLEOTIDE SEQUENCE [LARGE SCALE GENOMIC DNA]</scope>
    <source>
        <strain evidence="3 4">2631</strain>
    </source>
</reference>
<dbReference type="EMBL" id="NHYD01001792">
    <property type="protein sequence ID" value="PPQ89877.1"/>
    <property type="molecule type" value="Genomic_DNA"/>
</dbReference>
<evidence type="ECO:0000256" key="1">
    <source>
        <dbReference type="SAM" id="MobiDB-lite"/>
    </source>
</evidence>
<dbReference type="OrthoDB" id="3244572at2759"/>
<dbReference type="STRING" id="93625.A0A409XGJ1"/>
<feature type="region of interest" description="Disordered" evidence="1">
    <location>
        <begin position="411"/>
        <end position="438"/>
    </location>
</feature>
<keyword evidence="4" id="KW-1185">Reference proteome</keyword>
<feature type="compositionally biased region" description="Basic and acidic residues" evidence="1">
    <location>
        <begin position="411"/>
        <end position="420"/>
    </location>
</feature>
<feature type="domain" description="DUF6532" evidence="2">
    <location>
        <begin position="174"/>
        <end position="367"/>
    </location>
</feature>
<feature type="compositionally biased region" description="Acidic residues" evidence="1">
    <location>
        <begin position="421"/>
        <end position="438"/>
    </location>
</feature>
<dbReference type="Proteomes" id="UP000283269">
    <property type="component" value="Unassembled WGS sequence"/>
</dbReference>
<feature type="compositionally biased region" description="Pro residues" evidence="1">
    <location>
        <begin position="104"/>
        <end position="113"/>
    </location>
</feature>